<evidence type="ECO:0000313" key="2">
    <source>
        <dbReference type="EMBL" id="MCY1083771.1"/>
    </source>
</evidence>
<sequence>MPMPTSSTHFELWDDVARSARFHKRFNLVLLAAVVLLAGALVLLATRPLLAIRVDQLGRAELVGNVLPSAAPGPEEAEHVSRLVSTYLLEVTSGSVQRDLGKALALMTQRFSHAYRDVVKDDPTLAKLEQGNVRTALTFDPAQTQVKVAPDEQGRPVRYFVQLGGVLEAFRQDAYGAPLMKRPVVVRATLVVVPRSPATLNGLLVEHLEKEFPQTPVAPPTLSASPVPPGPAPKGAR</sequence>
<evidence type="ECO:0000256" key="1">
    <source>
        <dbReference type="SAM" id="MobiDB-lite"/>
    </source>
</evidence>
<gene>
    <name evidence="2" type="ORF">OV287_55960</name>
</gene>
<feature type="compositionally biased region" description="Pro residues" evidence="1">
    <location>
        <begin position="226"/>
        <end position="237"/>
    </location>
</feature>
<dbReference type="RefSeq" id="WP_267542648.1">
    <property type="nucleotide sequence ID" value="NZ_JAPNKA010000002.1"/>
</dbReference>
<dbReference type="EMBL" id="JAPNKA010000002">
    <property type="protein sequence ID" value="MCY1083771.1"/>
    <property type="molecule type" value="Genomic_DNA"/>
</dbReference>
<name>A0ABT4AQ72_9BACT</name>
<organism evidence="2 3">
    <name type="scientific">Archangium lansingense</name>
    <dbReference type="NCBI Taxonomy" id="2995310"/>
    <lineage>
        <taxon>Bacteria</taxon>
        <taxon>Pseudomonadati</taxon>
        <taxon>Myxococcota</taxon>
        <taxon>Myxococcia</taxon>
        <taxon>Myxococcales</taxon>
        <taxon>Cystobacterineae</taxon>
        <taxon>Archangiaceae</taxon>
        <taxon>Archangium</taxon>
    </lineage>
</organism>
<accession>A0ABT4AQ72</accession>
<feature type="region of interest" description="Disordered" evidence="1">
    <location>
        <begin position="215"/>
        <end position="237"/>
    </location>
</feature>
<protein>
    <recommendedName>
        <fullName evidence="4">Type IV secretion system protein VirB8</fullName>
    </recommendedName>
</protein>
<reference evidence="2 3" key="1">
    <citation type="submission" date="2022-11" db="EMBL/GenBank/DDBJ databases">
        <title>Minimal conservation of predation-associated metabolite biosynthetic gene clusters underscores biosynthetic potential of Myxococcota including descriptions for ten novel species: Archangium lansinium sp. nov., Myxococcus landrumus sp. nov., Nannocystis bai.</title>
        <authorList>
            <person name="Ahearne A."/>
            <person name="Stevens C."/>
            <person name="Phillips K."/>
        </authorList>
    </citation>
    <scope>NUCLEOTIDE SEQUENCE [LARGE SCALE GENOMIC DNA]</scope>
    <source>
        <strain evidence="2 3">MIWBW</strain>
    </source>
</reference>
<evidence type="ECO:0008006" key="4">
    <source>
        <dbReference type="Google" id="ProtNLM"/>
    </source>
</evidence>
<comment type="caution">
    <text evidence="2">The sequence shown here is derived from an EMBL/GenBank/DDBJ whole genome shotgun (WGS) entry which is preliminary data.</text>
</comment>
<dbReference type="Proteomes" id="UP001207654">
    <property type="component" value="Unassembled WGS sequence"/>
</dbReference>
<evidence type="ECO:0000313" key="3">
    <source>
        <dbReference type="Proteomes" id="UP001207654"/>
    </source>
</evidence>
<proteinExistence type="predicted"/>
<keyword evidence="3" id="KW-1185">Reference proteome</keyword>